<evidence type="ECO:0000313" key="3">
    <source>
        <dbReference type="Proteomes" id="UP000828390"/>
    </source>
</evidence>
<proteinExistence type="predicted"/>
<feature type="transmembrane region" description="Helical" evidence="1">
    <location>
        <begin position="6"/>
        <end position="25"/>
    </location>
</feature>
<protein>
    <submittedName>
        <fullName evidence="2">Uncharacterized protein</fullName>
    </submittedName>
</protein>
<dbReference type="Proteomes" id="UP000828390">
    <property type="component" value="Unassembled WGS sequence"/>
</dbReference>
<organism evidence="2 3">
    <name type="scientific">Dreissena polymorpha</name>
    <name type="common">Zebra mussel</name>
    <name type="synonym">Mytilus polymorpha</name>
    <dbReference type="NCBI Taxonomy" id="45954"/>
    <lineage>
        <taxon>Eukaryota</taxon>
        <taxon>Metazoa</taxon>
        <taxon>Spiralia</taxon>
        <taxon>Lophotrochozoa</taxon>
        <taxon>Mollusca</taxon>
        <taxon>Bivalvia</taxon>
        <taxon>Autobranchia</taxon>
        <taxon>Heteroconchia</taxon>
        <taxon>Euheterodonta</taxon>
        <taxon>Imparidentia</taxon>
        <taxon>Neoheterodontei</taxon>
        <taxon>Myida</taxon>
        <taxon>Dreissenoidea</taxon>
        <taxon>Dreissenidae</taxon>
        <taxon>Dreissena</taxon>
    </lineage>
</organism>
<dbReference type="AlphaFoldDB" id="A0A9D3Z3T9"/>
<accession>A0A9D3Z3T9</accession>
<evidence type="ECO:0000313" key="2">
    <source>
        <dbReference type="EMBL" id="KAH3710261.1"/>
    </source>
</evidence>
<reference evidence="2" key="1">
    <citation type="journal article" date="2019" name="bioRxiv">
        <title>The Genome of the Zebra Mussel, Dreissena polymorpha: A Resource for Invasive Species Research.</title>
        <authorList>
            <person name="McCartney M.A."/>
            <person name="Auch B."/>
            <person name="Kono T."/>
            <person name="Mallez S."/>
            <person name="Zhang Y."/>
            <person name="Obille A."/>
            <person name="Becker A."/>
            <person name="Abrahante J.E."/>
            <person name="Garbe J."/>
            <person name="Badalamenti J.P."/>
            <person name="Herman A."/>
            <person name="Mangelson H."/>
            <person name="Liachko I."/>
            <person name="Sullivan S."/>
            <person name="Sone E.D."/>
            <person name="Koren S."/>
            <person name="Silverstein K.A.T."/>
            <person name="Beckman K.B."/>
            <person name="Gohl D.M."/>
        </authorList>
    </citation>
    <scope>NUCLEOTIDE SEQUENCE</scope>
    <source>
        <strain evidence="2">Duluth1</strain>
        <tissue evidence="2">Whole animal</tissue>
    </source>
</reference>
<dbReference type="EMBL" id="JAIWYP010000014">
    <property type="protein sequence ID" value="KAH3710261.1"/>
    <property type="molecule type" value="Genomic_DNA"/>
</dbReference>
<keyword evidence="1" id="KW-1133">Transmembrane helix</keyword>
<name>A0A9D3Z3T9_DREPO</name>
<reference evidence="2" key="2">
    <citation type="submission" date="2020-11" db="EMBL/GenBank/DDBJ databases">
        <authorList>
            <person name="McCartney M.A."/>
            <person name="Auch B."/>
            <person name="Kono T."/>
            <person name="Mallez S."/>
            <person name="Becker A."/>
            <person name="Gohl D.M."/>
            <person name="Silverstein K.A.T."/>
            <person name="Koren S."/>
            <person name="Bechman K.B."/>
            <person name="Herman A."/>
            <person name="Abrahante J.E."/>
            <person name="Garbe J."/>
        </authorList>
    </citation>
    <scope>NUCLEOTIDE SEQUENCE</scope>
    <source>
        <strain evidence="2">Duluth1</strain>
        <tissue evidence="2">Whole animal</tissue>
    </source>
</reference>
<keyword evidence="1" id="KW-0812">Transmembrane</keyword>
<keyword evidence="3" id="KW-1185">Reference proteome</keyword>
<keyword evidence="1" id="KW-0472">Membrane</keyword>
<gene>
    <name evidence="2" type="ORF">DPMN_069734</name>
</gene>
<sequence length="56" mass="6136">MSMLFFGLGTSGIFVCTIAALIYFCRKYNSATGEMCLSAFIIPTGKHIQSYFSLPS</sequence>
<comment type="caution">
    <text evidence="2">The sequence shown here is derived from an EMBL/GenBank/DDBJ whole genome shotgun (WGS) entry which is preliminary data.</text>
</comment>
<evidence type="ECO:0000256" key="1">
    <source>
        <dbReference type="SAM" id="Phobius"/>
    </source>
</evidence>